<feature type="compositionally biased region" description="Gly residues" evidence="6">
    <location>
        <begin position="587"/>
        <end position="601"/>
    </location>
</feature>
<comment type="domain">
    <text evidence="5">The Q motif is unique to and characteristic of the DEAD box family of RNA helicases and controls ATP binding and hydrolysis.</text>
</comment>
<evidence type="ECO:0000256" key="3">
    <source>
        <dbReference type="ARBA" id="ARBA00022840"/>
    </source>
</evidence>
<evidence type="ECO:0000259" key="8">
    <source>
        <dbReference type="PROSITE" id="PS51194"/>
    </source>
</evidence>
<dbReference type="CDD" id="cd18787">
    <property type="entry name" value="SF2_C_DEAD"/>
    <property type="match status" value="1"/>
</dbReference>
<proteinExistence type="inferred from homology"/>
<reference evidence="9" key="1">
    <citation type="submission" date="2021-06" db="EMBL/GenBank/DDBJ databases">
        <authorList>
            <person name="Kallberg Y."/>
            <person name="Tangrot J."/>
            <person name="Rosling A."/>
        </authorList>
    </citation>
    <scope>NUCLEOTIDE SEQUENCE</scope>
    <source>
        <strain evidence="9">AZ414A</strain>
    </source>
</reference>
<dbReference type="SMART" id="SM00490">
    <property type="entry name" value="HELICc"/>
    <property type="match status" value="1"/>
</dbReference>
<organism evidence="9 10">
    <name type="scientific">Diversispora eburnea</name>
    <dbReference type="NCBI Taxonomy" id="1213867"/>
    <lineage>
        <taxon>Eukaryota</taxon>
        <taxon>Fungi</taxon>
        <taxon>Fungi incertae sedis</taxon>
        <taxon>Mucoromycota</taxon>
        <taxon>Glomeromycotina</taxon>
        <taxon>Glomeromycetes</taxon>
        <taxon>Diversisporales</taxon>
        <taxon>Diversisporaceae</taxon>
        <taxon>Diversispora</taxon>
    </lineage>
</organism>
<keyword evidence="2 5" id="KW-0378">Hydrolase</keyword>
<keyword evidence="3 5" id="KW-0067">ATP-binding</keyword>
<comment type="caution">
    <text evidence="9">The sequence shown here is derived from an EMBL/GenBank/DDBJ whole genome shotgun (WGS) entry which is preliminary data.</text>
</comment>
<dbReference type="Pfam" id="PF00270">
    <property type="entry name" value="DEAD"/>
    <property type="match status" value="1"/>
</dbReference>
<dbReference type="PROSITE" id="PS51192">
    <property type="entry name" value="HELICASE_ATP_BIND_1"/>
    <property type="match status" value="1"/>
</dbReference>
<dbReference type="Pfam" id="PF00271">
    <property type="entry name" value="Helicase_C"/>
    <property type="match status" value="1"/>
</dbReference>
<dbReference type="InterPro" id="IPR011545">
    <property type="entry name" value="DEAD/DEAH_box_helicase_dom"/>
</dbReference>
<dbReference type="SUPFAM" id="SSF52540">
    <property type="entry name" value="P-loop containing nucleoside triphosphate hydrolases"/>
    <property type="match status" value="1"/>
</dbReference>
<protein>
    <recommendedName>
        <fullName evidence="5">ATP-dependent RNA helicase</fullName>
        <ecNumber evidence="5">3.6.4.13</ecNumber>
    </recommendedName>
</protein>
<dbReference type="GO" id="GO:0003724">
    <property type="term" value="F:RNA helicase activity"/>
    <property type="evidence" value="ECO:0007669"/>
    <property type="project" value="UniProtKB-EC"/>
</dbReference>
<evidence type="ECO:0000256" key="5">
    <source>
        <dbReference type="RuleBase" id="RU365068"/>
    </source>
</evidence>
<dbReference type="GO" id="GO:0005524">
    <property type="term" value="F:ATP binding"/>
    <property type="evidence" value="ECO:0007669"/>
    <property type="project" value="UniProtKB-UniRule"/>
</dbReference>
<evidence type="ECO:0000259" key="7">
    <source>
        <dbReference type="PROSITE" id="PS51192"/>
    </source>
</evidence>
<evidence type="ECO:0000256" key="4">
    <source>
        <dbReference type="ARBA" id="ARBA00022884"/>
    </source>
</evidence>
<dbReference type="AlphaFoldDB" id="A0A9N9G9U7"/>
<evidence type="ECO:0000256" key="2">
    <source>
        <dbReference type="ARBA" id="ARBA00022801"/>
    </source>
</evidence>
<sequence length="647" mass="73679">MSLQTLFGGLKLLKQTKTHVPFTNSNLSSVLRSKCTGELSLCFQKSRSYTSLNALKFALLYPNSRNSNFGSTHTLFRFNNIRNFAMRRSMERRIYNQEEEELIEEEEPVETEIESNNVSQEEYVPARFDDITAISPKTQKALREEFRYTTMSKVQDAVLSQSPIECDLFVKAKTGTGKTLAFLIPAIDTMLRLNPKNDGKTVQIMILSPTRELAQQIAAEAERLTRFYDFRVHCLVGGEKRDIQIRRLMQYRADIVVGTPGRVEDLLQSLPHFKRQCREVKTLILDEADQLLDMGFRDAIERIIGYYPRDRQTFLFSATVSPQIRQISKFALKPDYTFIDTVDPNDVNTNTHIKQSYSIVPYDSQPFVIRKVINEHRKTHKNGKIIMFLPTKTGTILYSSYLRSLGDMEVFELHSGKSQDVRTRVSNKFRNAKSDAILVTSDVSARGVDYPGVTLVLQIGAPSSREQYIHRLGRTGRAGKEGEGILLLAPFEKGFMRNIEDLPLQPVEGITEDNDNNTDRRVEEAIQRLDMFEVRTACMSALGYYTGKLSTHFIRKDDLIDSVMDLGRSFGTEVKISPAALSRIGINPGGRGGGRPGGGGKFGDRAPGRFGDRKSFGRFDDDSRPPRYSFDRNNRFSQRESRDRYKY</sequence>
<comment type="similarity">
    <text evidence="5">Belongs to the DEAD box helicase family.</text>
</comment>
<dbReference type="Gene3D" id="3.40.50.300">
    <property type="entry name" value="P-loop containing nucleotide triphosphate hydrolases"/>
    <property type="match status" value="2"/>
</dbReference>
<comment type="catalytic activity">
    <reaction evidence="5">
        <text>ATP + H2O = ADP + phosphate + H(+)</text>
        <dbReference type="Rhea" id="RHEA:13065"/>
        <dbReference type="ChEBI" id="CHEBI:15377"/>
        <dbReference type="ChEBI" id="CHEBI:15378"/>
        <dbReference type="ChEBI" id="CHEBI:30616"/>
        <dbReference type="ChEBI" id="CHEBI:43474"/>
        <dbReference type="ChEBI" id="CHEBI:456216"/>
        <dbReference type="EC" id="3.6.4.13"/>
    </reaction>
</comment>
<dbReference type="PANTHER" id="PTHR24031">
    <property type="entry name" value="RNA HELICASE"/>
    <property type="match status" value="1"/>
</dbReference>
<feature type="region of interest" description="Disordered" evidence="6">
    <location>
        <begin position="583"/>
        <end position="647"/>
    </location>
</feature>
<dbReference type="InterPro" id="IPR014001">
    <property type="entry name" value="Helicase_ATP-bd"/>
</dbReference>
<dbReference type="EMBL" id="CAJVPK010001445">
    <property type="protein sequence ID" value="CAG8587134.1"/>
    <property type="molecule type" value="Genomic_DNA"/>
</dbReference>
<feature type="domain" description="Helicase ATP-binding" evidence="7">
    <location>
        <begin position="159"/>
        <end position="338"/>
    </location>
</feature>
<keyword evidence="10" id="KW-1185">Reference proteome</keyword>
<name>A0A9N9G9U7_9GLOM</name>
<gene>
    <name evidence="9" type="ORF">DEBURN_LOCUS8864</name>
</gene>
<dbReference type="Proteomes" id="UP000789706">
    <property type="component" value="Unassembled WGS sequence"/>
</dbReference>
<feature type="compositionally biased region" description="Basic and acidic residues" evidence="6">
    <location>
        <begin position="602"/>
        <end position="647"/>
    </location>
</feature>
<evidence type="ECO:0000313" key="10">
    <source>
        <dbReference type="Proteomes" id="UP000789706"/>
    </source>
</evidence>
<evidence type="ECO:0000256" key="6">
    <source>
        <dbReference type="SAM" id="MobiDB-lite"/>
    </source>
</evidence>
<dbReference type="EC" id="3.6.4.13" evidence="5"/>
<dbReference type="GO" id="GO:0003723">
    <property type="term" value="F:RNA binding"/>
    <property type="evidence" value="ECO:0007669"/>
    <property type="project" value="UniProtKB-UniRule"/>
</dbReference>
<dbReference type="OrthoDB" id="193716at2759"/>
<dbReference type="PROSITE" id="PS51194">
    <property type="entry name" value="HELICASE_CTER"/>
    <property type="match status" value="1"/>
</dbReference>
<dbReference type="InterPro" id="IPR027417">
    <property type="entry name" value="P-loop_NTPase"/>
</dbReference>
<evidence type="ECO:0000256" key="1">
    <source>
        <dbReference type="ARBA" id="ARBA00022741"/>
    </source>
</evidence>
<keyword evidence="5" id="KW-0347">Helicase</keyword>
<dbReference type="InterPro" id="IPR001650">
    <property type="entry name" value="Helicase_C-like"/>
</dbReference>
<feature type="domain" description="Helicase C-terminal" evidence="8">
    <location>
        <begin position="368"/>
        <end position="518"/>
    </location>
</feature>
<accession>A0A9N9G9U7</accession>
<keyword evidence="1 5" id="KW-0547">Nucleotide-binding</keyword>
<comment type="function">
    <text evidence="5">RNA helicase.</text>
</comment>
<evidence type="ECO:0000313" key="9">
    <source>
        <dbReference type="EMBL" id="CAG8587134.1"/>
    </source>
</evidence>
<dbReference type="GO" id="GO:0016787">
    <property type="term" value="F:hydrolase activity"/>
    <property type="evidence" value="ECO:0007669"/>
    <property type="project" value="UniProtKB-KW"/>
</dbReference>
<dbReference type="SMART" id="SM00487">
    <property type="entry name" value="DEXDc"/>
    <property type="match status" value="1"/>
</dbReference>
<keyword evidence="4 5" id="KW-0694">RNA-binding</keyword>